<name>A0A7T8V751_9CRUS</name>
<feature type="transmembrane region" description="Helical" evidence="11">
    <location>
        <begin position="6"/>
        <end position="24"/>
    </location>
</feature>
<geneLocation type="mitochondrion" evidence="12"/>
<dbReference type="Pfam" id="PF00420">
    <property type="entry name" value="Oxidored_q2"/>
    <property type="match status" value="1"/>
</dbReference>
<sequence>MLTYLFVLALLMLFASIYTFILNYTHLLNSLLSLEMMAVIVYFLIALVFMCMGVEMFYLLFFLVLIVCEGVLGLSLLISIVYSHGEDYFKLFNSMQC</sequence>
<keyword evidence="7" id="KW-0520">NAD</keyword>
<proteinExistence type="inferred from homology"/>
<evidence type="ECO:0000256" key="9">
    <source>
        <dbReference type="ARBA" id="ARBA00031586"/>
    </source>
</evidence>
<evidence type="ECO:0000256" key="1">
    <source>
        <dbReference type="ARBA" id="ARBA00004141"/>
    </source>
</evidence>
<protein>
    <recommendedName>
        <fullName evidence="3">NADH-ubiquinone oxidoreductase chain 4L</fullName>
    </recommendedName>
    <alternativeName>
        <fullName evidence="9">NADH dehydrogenase subunit 4L</fullName>
    </alternativeName>
</protein>
<evidence type="ECO:0000256" key="2">
    <source>
        <dbReference type="ARBA" id="ARBA00010519"/>
    </source>
</evidence>
<evidence type="ECO:0000256" key="11">
    <source>
        <dbReference type="SAM" id="Phobius"/>
    </source>
</evidence>
<evidence type="ECO:0000313" key="12">
    <source>
        <dbReference type="EMBL" id="QQQ88759.1"/>
    </source>
</evidence>
<organism evidence="12">
    <name type="scientific">Hyalella tiwanaku</name>
    <dbReference type="NCBI Taxonomy" id="2759786"/>
    <lineage>
        <taxon>Eukaryota</taxon>
        <taxon>Metazoa</taxon>
        <taxon>Ecdysozoa</taxon>
        <taxon>Arthropoda</taxon>
        <taxon>Crustacea</taxon>
        <taxon>Multicrustacea</taxon>
        <taxon>Malacostraca</taxon>
        <taxon>Eumalacostraca</taxon>
        <taxon>Peracarida</taxon>
        <taxon>Amphipoda</taxon>
        <taxon>Senticaudata</taxon>
        <taxon>Talitrida</taxon>
        <taxon>Talitroidea</taxon>
        <taxon>Hyalellidae</taxon>
        <taxon>Hyalella</taxon>
    </lineage>
</organism>
<evidence type="ECO:0000256" key="8">
    <source>
        <dbReference type="ARBA" id="ARBA00023136"/>
    </source>
</evidence>
<feature type="transmembrane region" description="Helical" evidence="11">
    <location>
        <begin position="31"/>
        <end position="50"/>
    </location>
</feature>
<keyword evidence="5" id="KW-1278">Translocase</keyword>
<evidence type="ECO:0000256" key="10">
    <source>
        <dbReference type="ARBA" id="ARBA00049551"/>
    </source>
</evidence>
<dbReference type="GO" id="GO:0008137">
    <property type="term" value="F:NADH dehydrogenase (ubiquinone) activity"/>
    <property type="evidence" value="ECO:0007669"/>
    <property type="project" value="UniProtKB-EC"/>
</dbReference>
<reference evidence="12" key="1">
    <citation type="submission" date="2020-06" db="EMBL/GenBank/DDBJ databases">
        <title>Phylogenomics of the Hyalella amphipod species-flock in the Andean Altiplano.</title>
        <authorList>
            <person name="Zapelloni F."/>
            <person name="Jurado-Rivera J.A."/>
            <person name="Pons J."/>
            <person name="Jaume D."/>
            <person name="Juan C."/>
        </authorList>
    </citation>
    <scope>NUCLEOTIDE SEQUENCE</scope>
</reference>
<feature type="transmembrane region" description="Helical" evidence="11">
    <location>
        <begin position="56"/>
        <end position="82"/>
    </location>
</feature>
<evidence type="ECO:0000256" key="7">
    <source>
        <dbReference type="ARBA" id="ARBA00023027"/>
    </source>
</evidence>
<comment type="similarity">
    <text evidence="2">Belongs to the complex I subunit 4L family.</text>
</comment>
<comment type="subcellular location">
    <subcellularLocation>
        <location evidence="1">Membrane</location>
        <topology evidence="1">Multi-pass membrane protein</topology>
    </subcellularLocation>
</comment>
<evidence type="ECO:0000256" key="3">
    <source>
        <dbReference type="ARBA" id="ARBA00016612"/>
    </source>
</evidence>
<accession>A0A7T8V751</accession>
<keyword evidence="12" id="KW-0496">Mitochondrion</keyword>
<evidence type="ECO:0000256" key="5">
    <source>
        <dbReference type="ARBA" id="ARBA00022967"/>
    </source>
</evidence>
<dbReference type="GO" id="GO:0016020">
    <property type="term" value="C:membrane"/>
    <property type="evidence" value="ECO:0007669"/>
    <property type="project" value="UniProtKB-SubCell"/>
</dbReference>
<keyword evidence="8 11" id="KW-0472">Membrane</keyword>
<keyword evidence="6 11" id="KW-1133">Transmembrane helix</keyword>
<dbReference type="InterPro" id="IPR039428">
    <property type="entry name" value="NUOK/Mnh_C1-like"/>
</dbReference>
<keyword evidence="4 11" id="KW-0812">Transmembrane</keyword>
<evidence type="ECO:0000256" key="6">
    <source>
        <dbReference type="ARBA" id="ARBA00022989"/>
    </source>
</evidence>
<evidence type="ECO:0000256" key="4">
    <source>
        <dbReference type="ARBA" id="ARBA00022692"/>
    </source>
</evidence>
<comment type="catalytic activity">
    <reaction evidence="10">
        <text>a ubiquinone + NADH + 5 H(+)(in) = a ubiquinol + NAD(+) + 4 H(+)(out)</text>
        <dbReference type="Rhea" id="RHEA:29091"/>
        <dbReference type="Rhea" id="RHEA-COMP:9565"/>
        <dbReference type="Rhea" id="RHEA-COMP:9566"/>
        <dbReference type="ChEBI" id="CHEBI:15378"/>
        <dbReference type="ChEBI" id="CHEBI:16389"/>
        <dbReference type="ChEBI" id="CHEBI:17976"/>
        <dbReference type="ChEBI" id="CHEBI:57540"/>
        <dbReference type="ChEBI" id="CHEBI:57945"/>
        <dbReference type="EC" id="7.1.1.2"/>
    </reaction>
</comment>
<dbReference type="EMBL" id="MT672035">
    <property type="protein sequence ID" value="QQQ88759.1"/>
    <property type="molecule type" value="Genomic_DNA"/>
</dbReference>
<gene>
    <name evidence="12" type="primary">nad4L</name>
</gene>
<dbReference type="Gene3D" id="1.10.287.3510">
    <property type="match status" value="1"/>
</dbReference>
<dbReference type="AlphaFoldDB" id="A0A7T8V751"/>